<dbReference type="PANTHER" id="PTHR33908:SF11">
    <property type="entry name" value="MEMBRANE PROTEIN"/>
    <property type="match status" value="1"/>
</dbReference>
<keyword evidence="3" id="KW-0328">Glycosyltransferase</keyword>
<keyword evidence="2" id="KW-1003">Cell membrane</keyword>
<dbReference type="EMBL" id="JAUSVL010000001">
    <property type="protein sequence ID" value="MDQ0290167.1"/>
    <property type="molecule type" value="Genomic_DNA"/>
</dbReference>
<dbReference type="InterPro" id="IPR050297">
    <property type="entry name" value="LipidA_mod_glycosyltrf_83"/>
</dbReference>
<evidence type="ECO:0000256" key="1">
    <source>
        <dbReference type="ARBA" id="ARBA00004651"/>
    </source>
</evidence>
<comment type="subcellular location">
    <subcellularLocation>
        <location evidence="1">Cell membrane</location>
        <topology evidence="1">Multi-pass membrane protein</topology>
    </subcellularLocation>
</comment>
<evidence type="ECO:0000259" key="9">
    <source>
        <dbReference type="Pfam" id="PF13231"/>
    </source>
</evidence>
<name>A0AAE3VGH8_9BACT</name>
<evidence type="ECO:0000256" key="5">
    <source>
        <dbReference type="ARBA" id="ARBA00022692"/>
    </source>
</evidence>
<feature type="domain" description="Glycosyltransferase RgtA/B/C/D-like" evidence="9">
    <location>
        <begin position="86"/>
        <end position="235"/>
    </location>
</feature>
<feature type="transmembrane region" description="Helical" evidence="8">
    <location>
        <begin position="443"/>
        <end position="461"/>
    </location>
</feature>
<accession>A0AAE3VGH8</accession>
<feature type="transmembrane region" description="Helical" evidence="8">
    <location>
        <begin position="149"/>
        <end position="173"/>
    </location>
</feature>
<evidence type="ECO:0000256" key="6">
    <source>
        <dbReference type="ARBA" id="ARBA00022989"/>
    </source>
</evidence>
<feature type="transmembrane region" description="Helical" evidence="8">
    <location>
        <begin position="96"/>
        <end position="128"/>
    </location>
</feature>
<dbReference type="GO" id="GO:0005886">
    <property type="term" value="C:plasma membrane"/>
    <property type="evidence" value="ECO:0007669"/>
    <property type="project" value="UniProtKB-SubCell"/>
</dbReference>
<reference evidence="10" key="1">
    <citation type="submission" date="2023-07" db="EMBL/GenBank/DDBJ databases">
        <title>Genomic Encyclopedia of Type Strains, Phase IV (KMG-IV): sequencing the most valuable type-strain genomes for metagenomic binning, comparative biology and taxonomic classification.</title>
        <authorList>
            <person name="Goeker M."/>
        </authorList>
    </citation>
    <scope>NUCLEOTIDE SEQUENCE</scope>
    <source>
        <strain evidence="10">DSM 24202</strain>
    </source>
</reference>
<feature type="transmembrane region" description="Helical" evidence="8">
    <location>
        <begin position="353"/>
        <end position="372"/>
    </location>
</feature>
<gene>
    <name evidence="10" type="ORF">J3R75_002274</name>
</gene>
<evidence type="ECO:0000256" key="7">
    <source>
        <dbReference type="ARBA" id="ARBA00023136"/>
    </source>
</evidence>
<dbReference type="InterPro" id="IPR038731">
    <property type="entry name" value="RgtA/B/C-like"/>
</dbReference>
<feature type="transmembrane region" description="Helical" evidence="8">
    <location>
        <begin position="381"/>
        <end position="399"/>
    </location>
</feature>
<feature type="transmembrane region" description="Helical" evidence="8">
    <location>
        <begin position="405"/>
        <end position="422"/>
    </location>
</feature>
<feature type="transmembrane region" description="Helical" evidence="8">
    <location>
        <begin position="224"/>
        <end position="244"/>
    </location>
</feature>
<evidence type="ECO:0000256" key="3">
    <source>
        <dbReference type="ARBA" id="ARBA00022676"/>
    </source>
</evidence>
<proteinExistence type="predicted"/>
<dbReference type="PANTHER" id="PTHR33908">
    <property type="entry name" value="MANNOSYLTRANSFERASE YKCB-RELATED"/>
    <property type="match status" value="1"/>
</dbReference>
<keyword evidence="7 8" id="KW-0472">Membrane</keyword>
<keyword evidence="5 8" id="KW-0812">Transmembrane</keyword>
<protein>
    <submittedName>
        <fullName evidence="10">4-amino-4-deoxy-L-arabinose transferase-like glycosyltransferase</fullName>
    </submittedName>
</protein>
<evidence type="ECO:0000256" key="2">
    <source>
        <dbReference type="ARBA" id="ARBA00022475"/>
    </source>
</evidence>
<evidence type="ECO:0000313" key="10">
    <source>
        <dbReference type="EMBL" id="MDQ0290167.1"/>
    </source>
</evidence>
<dbReference type="AlphaFoldDB" id="A0AAE3VGH8"/>
<feature type="transmembrane region" description="Helical" evidence="8">
    <location>
        <begin position="27"/>
        <end position="45"/>
    </location>
</feature>
<dbReference type="Pfam" id="PF13231">
    <property type="entry name" value="PMT_2"/>
    <property type="match status" value="1"/>
</dbReference>
<comment type="caution">
    <text evidence="10">The sequence shown here is derived from an EMBL/GenBank/DDBJ whole genome shotgun (WGS) entry which is preliminary data.</text>
</comment>
<evidence type="ECO:0000256" key="4">
    <source>
        <dbReference type="ARBA" id="ARBA00022679"/>
    </source>
</evidence>
<organism evidence="10 11">
    <name type="scientific">Oligosphaera ethanolica</name>
    <dbReference type="NCBI Taxonomy" id="760260"/>
    <lineage>
        <taxon>Bacteria</taxon>
        <taxon>Pseudomonadati</taxon>
        <taxon>Lentisphaerota</taxon>
        <taxon>Oligosphaeria</taxon>
        <taxon>Oligosphaerales</taxon>
        <taxon>Oligosphaeraceae</taxon>
        <taxon>Oligosphaera</taxon>
    </lineage>
</organism>
<keyword evidence="4 10" id="KW-0808">Transferase</keyword>
<dbReference type="GO" id="GO:0016763">
    <property type="term" value="F:pentosyltransferase activity"/>
    <property type="evidence" value="ECO:0007669"/>
    <property type="project" value="TreeGrafter"/>
</dbReference>
<dbReference type="Proteomes" id="UP001238163">
    <property type="component" value="Unassembled WGS sequence"/>
</dbReference>
<keyword evidence="11" id="KW-1185">Reference proteome</keyword>
<keyword evidence="6 8" id="KW-1133">Transmembrane helix</keyword>
<sequence length="637" mass="70301">MPQTPLPSATAAAPASPPAPSLLRRRFLLILLLITGMALLLRLVVSFELISHPTLQSPLASTDMATYRRLAMDIRQGLWPDHFDYQPLYYSVFLPLIYLVAPGSALAVAIIQALLGAAAVFLCGLCAAQLFGRRAGIAAAALLALSRFHIFYTPILLLEVLLSFLMILLLWLALRAWRHNRTRDWLALALVCALATLTRGNALLMLPGIALLLIWRNRQSPRRAAVLCLLGLALFYLPQLPYALRNYHYAGRWCGASTAGGKVLALGNTPEAPPGGLEYPLTYHRWVGDAENPAPTQRVSVPSRIIHWGIAEPHMVCELKWRALLLFWDRREIANNVSIDHEGRQSLLLRLPLLLPFAVISALTLLGLMLLWQRRSATRYFLFYLVAVYCLSTVLFYILARFRIGGLPLFCVIAGGAVGAVMDWRRRLQRLSGDSHRQQVLSFALKAVVALFLSCGAFGFWQTTIEPAFMRRFRPNGLLVEFPDTTLLYDHGPLSVGGLTSLGIPEGGLRLEKSLVVPASLHTLPPTARIVWRLPVVSTPNAPWSATLSHAGKQHLVGPNALRKDRFLTWLEVELPALAVGADGMAHFTLAITAAPDSLAIGIDSLRDYGRSRFRQSDGTALFIPAEAACELQVFHQ</sequence>
<dbReference type="RefSeq" id="WP_307261582.1">
    <property type="nucleotide sequence ID" value="NZ_JAUSVL010000001.1"/>
</dbReference>
<dbReference type="GO" id="GO:0009103">
    <property type="term" value="P:lipopolysaccharide biosynthetic process"/>
    <property type="evidence" value="ECO:0007669"/>
    <property type="project" value="UniProtKB-ARBA"/>
</dbReference>
<evidence type="ECO:0000256" key="8">
    <source>
        <dbReference type="SAM" id="Phobius"/>
    </source>
</evidence>
<evidence type="ECO:0000313" key="11">
    <source>
        <dbReference type="Proteomes" id="UP001238163"/>
    </source>
</evidence>